<dbReference type="InterPro" id="IPR004843">
    <property type="entry name" value="Calcineurin-like_PHP"/>
</dbReference>
<dbReference type="AlphaFoldDB" id="A0A3Q9FNM7"/>
<keyword evidence="7" id="KW-0233">DNA recombination</keyword>
<gene>
    <name evidence="7 10" type="primary">sbcD</name>
    <name evidence="10" type="ORF">EI427_11410</name>
</gene>
<evidence type="ECO:0000256" key="3">
    <source>
        <dbReference type="ARBA" id="ARBA00013365"/>
    </source>
</evidence>
<keyword evidence="6 7" id="KW-0269">Exonuclease</keyword>
<keyword evidence="11" id="KW-1185">Reference proteome</keyword>
<dbReference type="GO" id="GO:0004519">
    <property type="term" value="F:endonuclease activity"/>
    <property type="evidence" value="ECO:0007669"/>
    <property type="project" value="UniProtKB-KW"/>
</dbReference>
<organism evidence="10 11">
    <name type="scientific">Flammeovirga pectinis</name>
    <dbReference type="NCBI Taxonomy" id="2494373"/>
    <lineage>
        <taxon>Bacteria</taxon>
        <taxon>Pseudomonadati</taxon>
        <taxon>Bacteroidota</taxon>
        <taxon>Cytophagia</taxon>
        <taxon>Cytophagales</taxon>
        <taxon>Flammeovirgaceae</taxon>
        <taxon>Flammeovirga</taxon>
    </lineage>
</organism>
<dbReference type="KEGG" id="fll:EI427_11410"/>
<protein>
    <recommendedName>
        <fullName evidence="3 7">Nuclease SbcCD subunit D</fullName>
    </recommendedName>
</protein>
<dbReference type="RefSeq" id="WP_126614696.1">
    <property type="nucleotide sequence ID" value="NZ_CP034562.1"/>
</dbReference>
<comment type="similarity">
    <text evidence="1 7">Belongs to the SbcD family.</text>
</comment>
<evidence type="ECO:0000256" key="6">
    <source>
        <dbReference type="ARBA" id="ARBA00022839"/>
    </source>
</evidence>
<evidence type="ECO:0000256" key="5">
    <source>
        <dbReference type="ARBA" id="ARBA00022801"/>
    </source>
</evidence>
<evidence type="ECO:0000256" key="4">
    <source>
        <dbReference type="ARBA" id="ARBA00022722"/>
    </source>
</evidence>
<dbReference type="SUPFAM" id="SSF56300">
    <property type="entry name" value="Metallo-dependent phosphatases"/>
    <property type="match status" value="1"/>
</dbReference>
<evidence type="ECO:0000256" key="7">
    <source>
        <dbReference type="RuleBase" id="RU363069"/>
    </source>
</evidence>
<dbReference type="GO" id="GO:0006260">
    <property type="term" value="P:DNA replication"/>
    <property type="evidence" value="ECO:0007669"/>
    <property type="project" value="UniProtKB-KW"/>
</dbReference>
<feature type="domain" description="Nuclease SbcCD subunit D C-terminal" evidence="9">
    <location>
        <begin position="280"/>
        <end position="386"/>
    </location>
</feature>
<feature type="domain" description="Calcineurin-like phosphoesterase" evidence="8">
    <location>
        <begin position="1"/>
        <end position="230"/>
    </location>
</feature>
<dbReference type="OrthoDB" id="9773856at2"/>
<dbReference type="Pfam" id="PF12320">
    <property type="entry name" value="SbcD_C"/>
    <property type="match status" value="1"/>
</dbReference>
<dbReference type="InterPro" id="IPR026843">
    <property type="entry name" value="SbcD_C"/>
</dbReference>
<keyword evidence="5 7" id="KW-0378">Hydrolase</keyword>
<dbReference type="GO" id="GO:0006310">
    <property type="term" value="P:DNA recombination"/>
    <property type="evidence" value="ECO:0007669"/>
    <property type="project" value="UniProtKB-KW"/>
</dbReference>
<dbReference type="InterPro" id="IPR041796">
    <property type="entry name" value="Mre11_N"/>
</dbReference>
<dbReference type="Pfam" id="PF00149">
    <property type="entry name" value="Metallophos"/>
    <property type="match status" value="1"/>
</dbReference>
<dbReference type="EMBL" id="CP034562">
    <property type="protein sequence ID" value="AZQ62818.1"/>
    <property type="molecule type" value="Genomic_DNA"/>
</dbReference>
<dbReference type="PANTHER" id="PTHR30337">
    <property type="entry name" value="COMPONENT OF ATP-DEPENDENT DSDNA EXONUCLEASE"/>
    <property type="match status" value="1"/>
</dbReference>
<keyword evidence="7" id="KW-0235">DNA replication</keyword>
<sequence length="416" mass="46847">MKMLHTADWHIGKKLYDFSLNEDFRQFIDWLNSTISTQSIDVLLIAGDIFDTAYPSTSSQEVYFDCLAKLRSDNPTLQIIITDGNHDSTSALNAAKMYLKRDSITVVSGLTNSVDDEIIYVKNEEGDIKAVVAAVPFLRDRDIRKVIDNTGIDDRYIALKEGIKNHYDEVANRISSLALNKPVIAMGHLYTHGVSSDPDSEREIQMGHQAGVEGSIFSEVFDYVALGHIHMAQAVKGNVPIYYSGSPIPLSFSERKYKHTVRVIDIEKGVSSSAMEIPKFRILKKIVGTLEEVKEKIELLNVLSTQLTCLVELEIVEPTYNPLLQGEIEAFKAEFNARNQDTNTLIIKSRFSFDKSVEGADELYDETVDISELTPLDIFTRRLDDERTVNLEAGFKDQLMDAFKQLSEEVETKEGE</sequence>
<comment type="subunit">
    <text evidence="2 7">Heterodimer of SbcC and SbcD.</text>
</comment>
<dbReference type="CDD" id="cd00840">
    <property type="entry name" value="MPP_Mre11_N"/>
    <property type="match status" value="1"/>
</dbReference>
<dbReference type="Proteomes" id="UP000267268">
    <property type="component" value="Chromosome 1"/>
</dbReference>
<dbReference type="InterPro" id="IPR004593">
    <property type="entry name" value="SbcD"/>
</dbReference>
<dbReference type="InterPro" id="IPR029052">
    <property type="entry name" value="Metallo-depent_PP-like"/>
</dbReference>
<evidence type="ECO:0000313" key="10">
    <source>
        <dbReference type="EMBL" id="AZQ62818.1"/>
    </source>
</evidence>
<keyword evidence="4 7" id="KW-0540">Nuclease</keyword>
<evidence type="ECO:0000313" key="11">
    <source>
        <dbReference type="Proteomes" id="UP000267268"/>
    </source>
</evidence>
<keyword evidence="7" id="KW-0255">Endonuclease</keyword>
<dbReference type="Gene3D" id="3.60.21.10">
    <property type="match status" value="1"/>
</dbReference>
<accession>A0A3Q9FNM7</accession>
<reference evidence="10 11" key="1">
    <citation type="submission" date="2018-12" db="EMBL/GenBank/DDBJ databases">
        <title>Flammeovirga pectinis sp. nov., isolated from the gut of the Korean scallop, Patinopecten yessoensis.</title>
        <authorList>
            <person name="Bae J.-W."/>
            <person name="Jeong Y.-S."/>
            <person name="Kang W."/>
        </authorList>
    </citation>
    <scope>NUCLEOTIDE SEQUENCE [LARGE SCALE GENOMIC DNA]</scope>
    <source>
        <strain evidence="10 11">L12M1</strain>
    </source>
</reference>
<comment type="function">
    <text evidence="7">SbcCD cleaves DNA hairpin structures. These structures can inhibit DNA replication and are intermediates in certain DNA recombination reactions. The complex acts as a 3'-&gt;5' double strand exonuclease that can open hairpins. It also has a 5' single-strand endonuclease activity.</text>
</comment>
<evidence type="ECO:0000259" key="9">
    <source>
        <dbReference type="Pfam" id="PF12320"/>
    </source>
</evidence>
<dbReference type="NCBIfam" id="TIGR00619">
    <property type="entry name" value="sbcd"/>
    <property type="match status" value="1"/>
</dbReference>
<name>A0A3Q9FNM7_9BACT</name>
<evidence type="ECO:0000256" key="1">
    <source>
        <dbReference type="ARBA" id="ARBA00010555"/>
    </source>
</evidence>
<dbReference type="GO" id="GO:0008408">
    <property type="term" value="F:3'-5' exonuclease activity"/>
    <property type="evidence" value="ECO:0007669"/>
    <property type="project" value="InterPro"/>
</dbReference>
<dbReference type="PANTHER" id="PTHR30337:SF0">
    <property type="entry name" value="NUCLEASE SBCCD SUBUNIT D"/>
    <property type="match status" value="1"/>
</dbReference>
<proteinExistence type="inferred from homology"/>
<dbReference type="InterPro" id="IPR050535">
    <property type="entry name" value="DNA_Repair-Maintenance_Comp"/>
</dbReference>
<evidence type="ECO:0000256" key="2">
    <source>
        <dbReference type="ARBA" id="ARBA00011322"/>
    </source>
</evidence>
<evidence type="ECO:0000259" key="8">
    <source>
        <dbReference type="Pfam" id="PF00149"/>
    </source>
</evidence>